<comment type="caution">
    <text evidence="10">The sequence shown here is derived from an EMBL/GenBank/DDBJ whole genome shotgun (WGS) entry which is preliminary data.</text>
</comment>
<evidence type="ECO:0000256" key="2">
    <source>
        <dbReference type="ARBA" id="ARBA00012438"/>
    </source>
</evidence>
<dbReference type="OrthoDB" id="9797304at2"/>
<feature type="coiled-coil region" evidence="7">
    <location>
        <begin position="154"/>
        <end position="181"/>
    </location>
</feature>
<dbReference type="InterPro" id="IPR035965">
    <property type="entry name" value="PAS-like_dom_sf"/>
</dbReference>
<evidence type="ECO:0000256" key="5">
    <source>
        <dbReference type="ARBA" id="ARBA00022777"/>
    </source>
</evidence>
<keyword evidence="6" id="KW-0902">Two-component regulatory system</keyword>
<protein>
    <recommendedName>
        <fullName evidence="2">histidine kinase</fullName>
        <ecNumber evidence="2">2.7.13.3</ecNumber>
    </recommendedName>
</protein>
<dbReference type="InterPro" id="IPR050736">
    <property type="entry name" value="Sensor_HK_Regulatory"/>
</dbReference>
<keyword evidence="8" id="KW-0472">Membrane</keyword>
<comment type="catalytic activity">
    <reaction evidence="1">
        <text>ATP + protein L-histidine = ADP + protein N-phospho-L-histidine.</text>
        <dbReference type="EC" id="2.7.13.3"/>
    </reaction>
</comment>
<dbReference type="InterPro" id="IPR036890">
    <property type="entry name" value="HATPase_C_sf"/>
</dbReference>
<evidence type="ECO:0000259" key="9">
    <source>
        <dbReference type="PROSITE" id="PS50109"/>
    </source>
</evidence>
<keyword evidence="8" id="KW-0812">Transmembrane</keyword>
<dbReference type="Pfam" id="PF02518">
    <property type="entry name" value="HATPase_c"/>
    <property type="match status" value="1"/>
</dbReference>
<dbReference type="InterPro" id="IPR036097">
    <property type="entry name" value="HisK_dim/P_sf"/>
</dbReference>
<organism evidence="10 11">
    <name type="scientific">Hephaestia caeni</name>
    <dbReference type="NCBI Taxonomy" id="645617"/>
    <lineage>
        <taxon>Bacteria</taxon>
        <taxon>Pseudomonadati</taxon>
        <taxon>Pseudomonadota</taxon>
        <taxon>Alphaproteobacteria</taxon>
        <taxon>Sphingomonadales</taxon>
        <taxon>Sphingomonadaceae</taxon>
        <taxon>Hephaestia</taxon>
    </lineage>
</organism>
<dbReference type="EMBL" id="QXDC01000002">
    <property type="protein sequence ID" value="RIA45786.1"/>
    <property type="molecule type" value="Genomic_DNA"/>
</dbReference>
<evidence type="ECO:0000256" key="7">
    <source>
        <dbReference type="SAM" id="Coils"/>
    </source>
</evidence>
<evidence type="ECO:0000256" key="1">
    <source>
        <dbReference type="ARBA" id="ARBA00000085"/>
    </source>
</evidence>
<dbReference type="SMART" id="SM00387">
    <property type="entry name" value="HATPase_c"/>
    <property type="match status" value="1"/>
</dbReference>
<accession>A0A397P893</accession>
<keyword evidence="4" id="KW-0808">Transferase</keyword>
<proteinExistence type="predicted"/>
<gene>
    <name evidence="10" type="ORF">DFR49_0312</name>
</gene>
<dbReference type="CDD" id="cd00082">
    <property type="entry name" value="HisKA"/>
    <property type="match status" value="1"/>
</dbReference>
<evidence type="ECO:0000313" key="10">
    <source>
        <dbReference type="EMBL" id="RIA45786.1"/>
    </source>
</evidence>
<dbReference type="PROSITE" id="PS50109">
    <property type="entry name" value="HIS_KIN"/>
    <property type="match status" value="1"/>
</dbReference>
<sequence length="781" mass="84698">MTEIDWQVVLAGAALFGILAAAIAMLFAGLRAARAARQLTADHARLEAMLAAAPALAVVVGADGRIAPPERLTGWLGLTDRPRYLSELGTSETGLSDDDLATLIHETSAAQKSGRGFDQAVHAHGSDRTLMIRGMRAPAGVDGSGSALLWFFDATEMRAEAEQAEAEAARLREAFEALTGLIEAAPLPMWYRGPDLRLAMVNSAYVRAVEGNDAEDVVARGIELVEGAGLGGPLAGAAKARDTGEPHEQAMPATIDGARRMLRIHDIPLPIGGVAGFAVDIDELDQTRTRMRRLGEAQRTMLDRLSAGVAQFTPERTLAFCNLPFRRLFAMRNEWLADKPEFDRVLERMREANRVPEVRDFPRWKAERRAWFNADEDTIEEHWHLPGGTHLRMLAQPLPDGGLLLVFEDRTEEVQLASARDTLLRVRTATFDNLFEALGVFAADGRLQLWNNRFREVWGFEHDFLAAHPRVDALAEMAAPSLSNPARASLIGELVRAATVERQQRSGRVGFADGRHFEFAAVPLPDGNALFTMLDISDSRRIEQALRERAEALEAADRVKTAFVANMSYELRTPLTSISGFAEMLHGGYAGPLSKEVDSYVAAILDSTAKLGVLIDDVLGLTQQAATAPDLARGTVDLAQVARTAAEALVPFARERAIDFAIEIDPSAGKIEGDARRLQQGIEHMLRHAIAGTPERGRVLLHTDGNDQTARIVVSDNGPGMSREAIGHAFDRPAADSRAPADRGLGLGLPLARQIVEAHGGTVKLISEPGEGTLIVAELTR</sequence>
<reference evidence="10 11" key="1">
    <citation type="submission" date="2018-08" db="EMBL/GenBank/DDBJ databases">
        <title>Genomic Encyclopedia of Type Strains, Phase IV (KMG-IV): sequencing the most valuable type-strain genomes for metagenomic binning, comparative biology and taxonomic classification.</title>
        <authorList>
            <person name="Goeker M."/>
        </authorList>
    </citation>
    <scope>NUCLEOTIDE SEQUENCE [LARGE SCALE GENOMIC DNA]</scope>
    <source>
        <strain evidence="10 11">DSM 25527</strain>
    </source>
</reference>
<dbReference type="Pfam" id="PF12860">
    <property type="entry name" value="PAS_7"/>
    <property type="match status" value="2"/>
</dbReference>
<feature type="domain" description="Histidine kinase" evidence="9">
    <location>
        <begin position="566"/>
        <end position="781"/>
    </location>
</feature>
<feature type="transmembrane region" description="Helical" evidence="8">
    <location>
        <begin position="6"/>
        <end position="30"/>
    </location>
</feature>
<dbReference type="Gene3D" id="1.10.287.130">
    <property type="match status" value="1"/>
</dbReference>
<dbReference type="PANTHER" id="PTHR43711:SF1">
    <property type="entry name" value="HISTIDINE KINASE 1"/>
    <property type="match status" value="1"/>
</dbReference>
<keyword evidence="5 10" id="KW-0418">Kinase</keyword>
<dbReference type="CDD" id="cd00075">
    <property type="entry name" value="HATPase"/>
    <property type="match status" value="1"/>
</dbReference>
<dbReference type="Gene3D" id="3.30.450.20">
    <property type="entry name" value="PAS domain"/>
    <property type="match status" value="2"/>
</dbReference>
<dbReference type="GO" id="GO:0000155">
    <property type="term" value="F:phosphorelay sensor kinase activity"/>
    <property type="evidence" value="ECO:0007669"/>
    <property type="project" value="InterPro"/>
</dbReference>
<name>A0A397P893_9SPHN</name>
<dbReference type="Gene3D" id="3.30.565.10">
    <property type="entry name" value="Histidine kinase-like ATPase, C-terminal domain"/>
    <property type="match status" value="1"/>
</dbReference>
<dbReference type="AlphaFoldDB" id="A0A397P893"/>
<keyword evidence="3" id="KW-0597">Phosphoprotein</keyword>
<evidence type="ECO:0000313" key="11">
    <source>
        <dbReference type="Proteomes" id="UP000266568"/>
    </source>
</evidence>
<evidence type="ECO:0000256" key="6">
    <source>
        <dbReference type="ARBA" id="ARBA00023012"/>
    </source>
</evidence>
<dbReference type="RefSeq" id="WP_119034283.1">
    <property type="nucleotide sequence ID" value="NZ_QXDC01000002.1"/>
</dbReference>
<dbReference type="Proteomes" id="UP000266568">
    <property type="component" value="Unassembled WGS sequence"/>
</dbReference>
<keyword evidence="11" id="KW-1185">Reference proteome</keyword>
<dbReference type="Pfam" id="PF00512">
    <property type="entry name" value="HisKA"/>
    <property type="match status" value="1"/>
</dbReference>
<evidence type="ECO:0000256" key="3">
    <source>
        <dbReference type="ARBA" id="ARBA00022553"/>
    </source>
</evidence>
<dbReference type="SUPFAM" id="SSF47384">
    <property type="entry name" value="Homodimeric domain of signal transducing histidine kinase"/>
    <property type="match status" value="1"/>
</dbReference>
<keyword evidence="8" id="KW-1133">Transmembrane helix</keyword>
<dbReference type="InterPro" id="IPR004358">
    <property type="entry name" value="Sig_transdc_His_kin-like_C"/>
</dbReference>
<evidence type="ECO:0000256" key="4">
    <source>
        <dbReference type="ARBA" id="ARBA00022679"/>
    </source>
</evidence>
<dbReference type="InterPro" id="IPR005467">
    <property type="entry name" value="His_kinase_dom"/>
</dbReference>
<dbReference type="SMART" id="SM00388">
    <property type="entry name" value="HisKA"/>
    <property type="match status" value="1"/>
</dbReference>
<dbReference type="SUPFAM" id="SSF55874">
    <property type="entry name" value="ATPase domain of HSP90 chaperone/DNA topoisomerase II/histidine kinase"/>
    <property type="match status" value="1"/>
</dbReference>
<dbReference type="SUPFAM" id="SSF55785">
    <property type="entry name" value="PYP-like sensor domain (PAS domain)"/>
    <property type="match status" value="2"/>
</dbReference>
<keyword evidence="7" id="KW-0175">Coiled coil</keyword>
<evidence type="ECO:0000256" key="8">
    <source>
        <dbReference type="SAM" id="Phobius"/>
    </source>
</evidence>
<dbReference type="InterPro" id="IPR003661">
    <property type="entry name" value="HisK_dim/P_dom"/>
</dbReference>
<dbReference type="InterPro" id="IPR003594">
    <property type="entry name" value="HATPase_dom"/>
</dbReference>
<dbReference type="EC" id="2.7.13.3" evidence="2"/>
<dbReference type="PANTHER" id="PTHR43711">
    <property type="entry name" value="TWO-COMPONENT HISTIDINE KINASE"/>
    <property type="match status" value="1"/>
</dbReference>
<dbReference type="PRINTS" id="PR00344">
    <property type="entry name" value="BCTRLSENSOR"/>
</dbReference>